<comment type="similarity">
    <text evidence="1">Belongs to the short-chain dehydrogenases/reductases (SDR) family.</text>
</comment>
<sequence>MTASPSATPHPWDLHGRAALVTGGAQGLGRGIADALAGAGVHVVVTARRRERVEEAAEQIRAAGGAATPLPWDLSMPAEAPALVDAAASAAGVEAVDTLVHAAGIQVRKPVDSLTLEEFDEVHTVHLRSAFTLSQTVGARLRERGLPGSVVLMGSLTSHLGIPHTAAYGSAKSGVLGLARSLAVEWAAHDIRCNVIVPGYFHTELTDGLFQDPDRRDWVESRIPMGRLGRADDLGGLALLLASDAGSYITGQAIAVDGGWLAA</sequence>
<dbReference type="SUPFAM" id="SSF51735">
    <property type="entry name" value="NAD(P)-binding Rossmann-fold domains"/>
    <property type="match status" value="1"/>
</dbReference>
<dbReference type="InterPro" id="IPR020904">
    <property type="entry name" value="Sc_DH/Rdtase_CS"/>
</dbReference>
<dbReference type="PANTHER" id="PTHR42879:SF2">
    <property type="entry name" value="3-OXOACYL-[ACYL-CARRIER-PROTEIN] REDUCTASE FABG"/>
    <property type="match status" value="1"/>
</dbReference>
<dbReference type="InterPro" id="IPR050259">
    <property type="entry name" value="SDR"/>
</dbReference>
<dbReference type="Proteomes" id="UP000291469">
    <property type="component" value="Chromosome"/>
</dbReference>
<dbReference type="PRINTS" id="PR00081">
    <property type="entry name" value="GDHRDH"/>
</dbReference>
<organism evidence="4 5">
    <name type="scientific">Egibacter rhizosphaerae</name>
    <dbReference type="NCBI Taxonomy" id="1670831"/>
    <lineage>
        <taxon>Bacteria</taxon>
        <taxon>Bacillati</taxon>
        <taxon>Actinomycetota</taxon>
        <taxon>Nitriliruptoria</taxon>
        <taxon>Egibacterales</taxon>
        <taxon>Egibacteraceae</taxon>
        <taxon>Egibacter</taxon>
    </lineage>
</organism>
<gene>
    <name evidence="4" type="ORF">ER308_02595</name>
</gene>
<dbReference type="RefSeq" id="WP_131153560.1">
    <property type="nucleotide sequence ID" value="NZ_CP036402.1"/>
</dbReference>
<dbReference type="PROSITE" id="PS00061">
    <property type="entry name" value="ADH_SHORT"/>
    <property type="match status" value="1"/>
</dbReference>
<evidence type="ECO:0000256" key="2">
    <source>
        <dbReference type="ARBA" id="ARBA00023002"/>
    </source>
</evidence>
<dbReference type="Pfam" id="PF13561">
    <property type="entry name" value="adh_short_C2"/>
    <property type="match status" value="1"/>
</dbReference>
<name>A0A411YBL5_9ACTN</name>
<keyword evidence="5" id="KW-1185">Reference proteome</keyword>
<dbReference type="FunFam" id="3.40.50.720:FF:000084">
    <property type="entry name" value="Short-chain dehydrogenase reductase"/>
    <property type="match status" value="1"/>
</dbReference>
<dbReference type="PANTHER" id="PTHR42879">
    <property type="entry name" value="3-OXOACYL-(ACYL-CARRIER-PROTEIN) REDUCTASE"/>
    <property type="match status" value="1"/>
</dbReference>
<reference evidence="4 5" key="1">
    <citation type="submission" date="2019-01" db="EMBL/GenBank/DDBJ databases">
        <title>Egibacter rhizosphaerae EGI 80759T.</title>
        <authorList>
            <person name="Chen D.-D."/>
            <person name="Tian Y."/>
            <person name="Jiao J.-Y."/>
            <person name="Zhang X.-T."/>
            <person name="Zhang Y.-G."/>
            <person name="Zhang Y."/>
            <person name="Xiao M."/>
            <person name="Shu W.-S."/>
            <person name="Li W.-J."/>
        </authorList>
    </citation>
    <scope>NUCLEOTIDE SEQUENCE [LARGE SCALE GENOMIC DNA]</scope>
    <source>
        <strain evidence="4 5">EGI 80759</strain>
    </source>
</reference>
<dbReference type="GO" id="GO:0032787">
    <property type="term" value="P:monocarboxylic acid metabolic process"/>
    <property type="evidence" value="ECO:0007669"/>
    <property type="project" value="UniProtKB-ARBA"/>
</dbReference>
<dbReference type="InterPro" id="IPR002347">
    <property type="entry name" value="SDR_fam"/>
</dbReference>
<dbReference type="AlphaFoldDB" id="A0A411YBL5"/>
<protein>
    <submittedName>
        <fullName evidence="4">SDR family oxidoreductase</fullName>
    </submittedName>
</protein>
<dbReference type="KEGG" id="erz:ER308_02595"/>
<keyword evidence="2" id="KW-0560">Oxidoreductase</keyword>
<evidence type="ECO:0000256" key="1">
    <source>
        <dbReference type="ARBA" id="ARBA00006484"/>
    </source>
</evidence>
<dbReference type="PRINTS" id="PR00080">
    <property type="entry name" value="SDRFAMILY"/>
</dbReference>
<dbReference type="InterPro" id="IPR036291">
    <property type="entry name" value="NAD(P)-bd_dom_sf"/>
</dbReference>
<evidence type="ECO:0000313" key="4">
    <source>
        <dbReference type="EMBL" id="QBI18562.1"/>
    </source>
</evidence>
<dbReference type="SMART" id="SM00822">
    <property type="entry name" value="PKS_KR"/>
    <property type="match status" value="1"/>
</dbReference>
<dbReference type="EMBL" id="CP036402">
    <property type="protein sequence ID" value="QBI18562.1"/>
    <property type="molecule type" value="Genomic_DNA"/>
</dbReference>
<proteinExistence type="inferred from homology"/>
<dbReference type="Gene3D" id="3.40.50.720">
    <property type="entry name" value="NAD(P)-binding Rossmann-like Domain"/>
    <property type="match status" value="1"/>
</dbReference>
<feature type="domain" description="Ketoreductase" evidence="3">
    <location>
        <begin position="17"/>
        <end position="193"/>
    </location>
</feature>
<dbReference type="GO" id="GO:0016491">
    <property type="term" value="F:oxidoreductase activity"/>
    <property type="evidence" value="ECO:0007669"/>
    <property type="project" value="UniProtKB-KW"/>
</dbReference>
<accession>A0A411YBL5</accession>
<evidence type="ECO:0000259" key="3">
    <source>
        <dbReference type="SMART" id="SM00822"/>
    </source>
</evidence>
<evidence type="ECO:0000313" key="5">
    <source>
        <dbReference type="Proteomes" id="UP000291469"/>
    </source>
</evidence>
<dbReference type="InterPro" id="IPR057326">
    <property type="entry name" value="KR_dom"/>
</dbReference>
<dbReference type="OrthoDB" id="286404at2"/>